<sequence>MSHQTPAPAGRTSKRTLTEVVTGLLRDRILGGEFPPGTQMNEVELAAYFEVSRGPLREAMQRLVQEGLLVSYPRQGVFVPTLTREDLEDIFVARQAIEREALRRVTARGVSAGLVADLEVIVAQMREAVGHADESALAALDLAFHRRLVSAAGSTRLDRLYGLIANEMQLCFRMIVDSYSDRSTLWAEHEQLLHVIASGDRSAAKALLDRHFAEAGELQPGTSEQPPKRRLHPHSHRHQDPSEFHEHADGYRHGDDQQAPPQPREQP</sequence>
<dbReference type="SMART" id="SM00345">
    <property type="entry name" value="HTH_GNTR"/>
    <property type="match status" value="1"/>
</dbReference>
<evidence type="ECO:0000256" key="3">
    <source>
        <dbReference type="ARBA" id="ARBA00023163"/>
    </source>
</evidence>
<organism evidence="6 7">
    <name type="scientific">Nonomuraea angiospora</name>
    <dbReference type="NCBI Taxonomy" id="46172"/>
    <lineage>
        <taxon>Bacteria</taxon>
        <taxon>Bacillati</taxon>
        <taxon>Actinomycetota</taxon>
        <taxon>Actinomycetes</taxon>
        <taxon>Streptosporangiales</taxon>
        <taxon>Streptosporangiaceae</taxon>
        <taxon>Nonomuraea</taxon>
    </lineage>
</organism>
<dbReference type="GO" id="GO:0003677">
    <property type="term" value="F:DNA binding"/>
    <property type="evidence" value="ECO:0007669"/>
    <property type="project" value="UniProtKB-KW"/>
</dbReference>
<comment type="caution">
    <text evidence="6">The sequence shown here is derived from an EMBL/GenBank/DDBJ whole genome shotgun (WGS) entry which is preliminary data.</text>
</comment>
<dbReference type="PRINTS" id="PR00035">
    <property type="entry name" value="HTHGNTR"/>
</dbReference>
<dbReference type="InterPro" id="IPR000524">
    <property type="entry name" value="Tscrpt_reg_HTH_GntR"/>
</dbReference>
<feature type="compositionally biased region" description="Basic and acidic residues" evidence="4">
    <location>
        <begin position="238"/>
        <end position="256"/>
    </location>
</feature>
<dbReference type="EMBL" id="JADBEK010000001">
    <property type="protein sequence ID" value="MBE1581777.1"/>
    <property type="molecule type" value="Genomic_DNA"/>
</dbReference>
<gene>
    <name evidence="6" type="ORF">H4W80_000035</name>
</gene>
<dbReference type="Proteomes" id="UP000633509">
    <property type="component" value="Unassembled WGS sequence"/>
</dbReference>
<dbReference type="PROSITE" id="PS50949">
    <property type="entry name" value="HTH_GNTR"/>
    <property type="match status" value="1"/>
</dbReference>
<dbReference type="Pfam" id="PF00392">
    <property type="entry name" value="GntR"/>
    <property type="match status" value="1"/>
</dbReference>
<evidence type="ECO:0000256" key="4">
    <source>
        <dbReference type="SAM" id="MobiDB-lite"/>
    </source>
</evidence>
<dbReference type="SUPFAM" id="SSF46785">
    <property type="entry name" value="Winged helix' DNA-binding domain"/>
    <property type="match status" value="1"/>
</dbReference>
<evidence type="ECO:0000256" key="2">
    <source>
        <dbReference type="ARBA" id="ARBA00023125"/>
    </source>
</evidence>
<dbReference type="Gene3D" id="1.20.120.530">
    <property type="entry name" value="GntR ligand-binding domain-like"/>
    <property type="match status" value="1"/>
</dbReference>
<proteinExistence type="predicted"/>
<feature type="compositionally biased region" description="Basic residues" evidence="4">
    <location>
        <begin position="228"/>
        <end position="237"/>
    </location>
</feature>
<dbReference type="InterPro" id="IPR011711">
    <property type="entry name" value="GntR_C"/>
</dbReference>
<reference evidence="6 7" key="1">
    <citation type="submission" date="2020-10" db="EMBL/GenBank/DDBJ databases">
        <title>Sequencing the genomes of 1000 actinobacteria strains.</title>
        <authorList>
            <person name="Klenk H.-P."/>
        </authorList>
    </citation>
    <scope>NUCLEOTIDE SEQUENCE [LARGE SCALE GENOMIC DNA]</scope>
    <source>
        <strain evidence="6 7">DSM 43173</strain>
    </source>
</reference>
<dbReference type="Pfam" id="PF07729">
    <property type="entry name" value="FCD"/>
    <property type="match status" value="1"/>
</dbReference>
<dbReference type="PANTHER" id="PTHR43537:SF45">
    <property type="entry name" value="GNTR FAMILY REGULATORY PROTEIN"/>
    <property type="match status" value="1"/>
</dbReference>
<keyword evidence="7" id="KW-1185">Reference proteome</keyword>
<feature type="domain" description="HTH gntR-type" evidence="5">
    <location>
        <begin position="15"/>
        <end position="82"/>
    </location>
</feature>
<dbReference type="RefSeq" id="WP_192783178.1">
    <property type="nucleotide sequence ID" value="NZ_JADBEK010000001.1"/>
</dbReference>
<dbReference type="PANTHER" id="PTHR43537">
    <property type="entry name" value="TRANSCRIPTIONAL REGULATOR, GNTR FAMILY"/>
    <property type="match status" value="1"/>
</dbReference>
<keyword evidence="3" id="KW-0804">Transcription</keyword>
<dbReference type="InterPro" id="IPR036390">
    <property type="entry name" value="WH_DNA-bd_sf"/>
</dbReference>
<evidence type="ECO:0000313" key="6">
    <source>
        <dbReference type="EMBL" id="MBE1581777.1"/>
    </source>
</evidence>
<dbReference type="Gene3D" id="1.10.10.10">
    <property type="entry name" value="Winged helix-like DNA-binding domain superfamily/Winged helix DNA-binding domain"/>
    <property type="match status" value="1"/>
</dbReference>
<feature type="region of interest" description="Disordered" evidence="4">
    <location>
        <begin position="216"/>
        <end position="267"/>
    </location>
</feature>
<dbReference type="SMART" id="SM00895">
    <property type="entry name" value="FCD"/>
    <property type="match status" value="1"/>
</dbReference>
<keyword evidence="1" id="KW-0805">Transcription regulation</keyword>
<keyword evidence="2 6" id="KW-0238">DNA-binding</keyword>
<evidence type="ECO:0000259" key="5">
    <source>
        <dbReference type="PROSITE" id="PS50949"/>
    </source>
</evidence>
<protein>
    <submittedName>
        <fullName evidence="6">DNA-binding GntR family transcriptional regulator</fullName>
    </submittedName>
</protein>
<dbReference type="InterPro" id="IPR008920">
    <property type="entry name" value="TF_FadR/GntR_C"/>
</dbReference>
<accession>A0ABR9LME9</accession>
<dbReference type="InterPro" id="IPR036388">
    <property type="entry name" value="WH-like_DNA-bd_sf"/>
</dbReference>
<name>A0ABR9LME9_9ACTN</name>
<dbReference type="SUPFAM" id="SSF48008">
    <property type="entry name" value="GntR ligand-binding domain-like"/>
    <property type="match status" value="1"/>
</dbReference>
<dbReference type="CDD" id="cd07377">
    <property type="entry name" value="WHTH_GntR"/>
    <property type="match status" value="1"/>
</dbReference>
<evidence type="ECO:0000256" key="1">
    <source>
        <dbReference type="ARBA" id="ARBA00023015"/>
    </source>
</evidence>
<evidence type="ECO:0000313" key="7">
    <source>
        <dbReference type="Proteomes" id="UP000633509"/>
    </source>
</evidence>